<reference evidence="3 4" key="1">
    <citation type="submission" date="2018-03" db="EMBL/GenBank/DDBJ databases">
        <title>Genomic Encyclopedia of Archaeal and Bacterial Type Strains, Phase II (KMG-II): from individual species to whole genera.</title>
        <authorList>
            <person name="Goeker M."/>
        </authorList>
    </citation>
    <scope>NUCLEOTIDE SEQUENCE [LARGE SCALE GENOMIC DNA]</scope>
    <source>
        <strain evidence="3 4">DSM 28229</strain>
    </source>
</reference>
<dbReference type="InterPro" id="IPR013783">
    <property type="entry name" value="Ig-like_fold"/>
</dbReference>
<dbReference type="PROSITE" id="PS50093">
    <property type="entry name" value="PKD"/>
    <property type="match status" value="1"/>
</dbReference>
<dbReference type="InterPro" id="IPR022409">
    <property type="entry name" value="PKD/Chitinase_dom"/>
</dbReference>
<feature type="domain" description="PKD" evidence="2">
    <location>
        <begin position="29"/>
        <end position="111"/>
    </location>
</feature>
<dbReference type="Pfam" id="PF00801">
    <property type="entry name" value="PKD"/>
    <property type="match status" value="1"/>
</dbReference>
<proteinExistence type="predicted"/>
<evidence type="ECO:0000256" key="1">
    <source>
        <dbReference type="SAM" id="SignalP"/>
    </source>
</evidence>
<comment type="caution">
    <text evidence="3">The sequence shown here is derived from an EMBL/GenBank/DDBJ whole genome shotgun (WGS) entry which is preliminary data.</text>
</comment>
<dbReference type="AlphaFoldDB" id="A0A315Z7S3"/>
<feature type="chain" id="PRO_5016238195" evidence="1">
    <location>
        <begin position="26"/>
        <end position="290"/>
    </location>
</feature>
<keyword evidence="1" id="KW-0732">Signal</keyword>
<accession>A0A315Z7S3</accession>
<dbReference type="InterPro" id="IPR000601">
    <property type="entry name" value="PKD_dom"/>
</dbReference>
<dbReference type="EMBL" id="QGDO01000005">
    <property type="protein sequence ID" value="PWJ40204.1"/>
    <property type="molecule type" value="Genomic_DNA"/>
</dbReference>
<dbReference type="SUPFAM" id="SSF49299">
    <property type="entry name" value="PKD domain"/>
    <property type="match status" value="1"/>
</dbReference>
<dbReference type="Gene3D" id="2.60.40.10">
    <property type="entry name" value="Immunoglobulins"/>
    <property type="match status" value="1"/>
</dbReference>
<evidence type="ECO:0000313" key="4">
    <source>
        <dbReference type="Proteomes" id="UP000245535"/>
    </source>
</evidence>
<dbReference type="RefSeq" id="WP_109620723.1">
    <property type="nucleotide sequence ID" value="NZ_QGDO01000005.1"/>
</dbReference>
<gene>
    <name evidence="3" type="ORF">BC781_105272</name>
</gene>
<dbReference type="OrthoDB" id="1488789at2"/>
<protein>
    <submittedName>
        <fullName evidence="3">PKD domain-containing protein</fullName>
    </submittedName>
</protein>
<keyword evidence="4" id="KW-1185">Reference proteome</keyword>
<dbReference type="SMART" id="SM00089">
    <property type="entry name" value="PKD"/>
    <property type="match status" value="1"/>
</dbReference>
<dbReference type="Proteomes" id="UP000245535">
    <property type="component" value="Unassembled WGS sequence"/>
</dbReference>
<dbReference type="CDD" id="cd00146">
    <property type="entry name" value="PKD"/>
    <property type="match status" value="1"/>
</dbReference>
<feature type="signal peptide" evidence="1">
    <location>
        <begin position="1"/>
        <end position="25"/>
    </location>
</feature>
<organism evidence="3 4">
    <name type="scientific">Sediminitomix flava</name>
    <dbReference type="NCBI Taxonomy" id="379075"/>
    <lineage>
        <taxon>Bacteria</taxon>
        <taxon>Pseudomonadati</taxon>
        <taxon>Bacteroidota</taxon>
        <taxon>Cytophagia</taxon>
        <taxon>Cytophagales</taxon>
        <taxon>Flammeovirgaceae</taxon>
        <taxon>Sediminitomix</taxon>
    </lineage>
</organism>
<name>A0A315Z7S3_SEDFL</name>
<dbReference type="InterPro" id="IPR035986">
    <property type="entry name" value="PKD_dom_sf"/>
</dbReference>
<evidence type="ECO:0000313" key="3">
    <source>
        <dbReference type="EMBL" id="PWJ40204.1"/>
    </source>
</evidence>
<sequence>MKIRLVILLLAPIGFLFTNCTEDSAGDLPPTPTFTASQTFLRMGETVVFQNTSDDAEKYIWDFGDGSAKEELKDKFTPVQHTFTNVGNFHVYLTSVSSSGEEVESSMIIRVGILELQSAELRAYPLMDTIDNLGQITEIPWDEDSGPDLRLAVLKSGSNYLLSDLYPNLEETDLPLTMSMSGFEQSGFWLAGDPFIITTVEEDTVDGISNLFIMNSEILVETPFNELQRSTSDPLSFSGDFETETSDLEVSLQSQLYLFTDTVFLQQSARKQKELQLPKRIEDKLNQFSM</sequence>
<evidence type="ECO:0000259" key="2">
    <source>
        <dbReference type="PROSITE" id="PS50093"/>
    </source>
</evidence>